<evidence type="ECO:0000259" key="1">
    <source>
        <dbReference type="Pfam" id="PF23748"/>
    </source>
</evidence>
<dbReference type="Gene3D" id="1.10.510.10">
    <property type="entry name" value="Transferase(Phosphotransferase) domain 1"/>
    <property type="match status" value="1"/>
</dbReference>
<dbReference type="InterPro" id="IPR056602">
    <property type="entry name" value="Beta-prop_LRRK2"/>
</dbReference>
<dbReference type="SUPFAM" id="SSF50998">
    <property type="entry name" value="Quinoprotein alcohol dehydrogenase-like"/>
    <property type="match status" value="1"/>
</dbReference>
<dbReference type="Pfam" id="PF23748">
    <property type="entry name" value="Beta-prop_LRRK2"/>
    <property type="match status" value="1"/>
</dbReference>
<dbReference type="SUPFAM" id="SSF56112">
    <property type="entry name" value="Protein kinase-like (PK-like)"/>
    <property type="match status" value="1"/>
</dbReference>
<dbReference type="Proteomes" id="UP000653454">
    <property type="component" value="Unassembled WGS sequence"/>
</dbReference>
<accession>A0A8S4GF73</accession>
<feature type="domain" description="LRRK2 beta-propeller" evidence="1">
    <location>
        <begin position="294"/>
        <end position="406"/>
    </location>
</feature>
<reference evidence="2" key="1">
    <citation type="submission" date="2020-11" db="EMBL/GenBank/DDBJ databases">
        <authorList>
            <person name="Whiteford S."/>
        </authorList>
    </citation>
    <scope>NUCLEOTIDE SEQUENCE</scope>
</reference>
<dbReference type="EMBL" id="CAJHNJ030000693">
    <property type="protein sequence ID" value="CAG9138597.1"/>
    <property type="molecule type" value="Genomic_DNA"/>
</dbReference>
<sequence length="441" mass="46675">MLLYEVLTLRQPFEGHEAVKEAVLDGARPALNARDLQSPISFLALMRQCWSGRPSARPSAAALVSVAAAPEMPALQDAAATRASQGWLAFETIHPETGDTGWEAWGAGDAGRVHTVTATHAHFDTQYTVTMPLDNDKPVSVASMCRVGSKVWIGDSSGRLSVYSSSTCTLQWTVRVQDLVGGSPAAVSALAPLPQLGRVAVALECGRLFLVTSSRPQVEGSFVVTELGAATELICLAAVASPTGYEVFAGGSGLDCYSVRVGGVSAAASLPAPGRVTSLAAAPTAPMLLFVSEPACVVYGWCLRRGTIASRLDCSKLAPCSESLQSIALDDTMSELSHTVTALQAMRSEIYIGTAWGCVVVAEAATLRPITVFRPHEGPIRSIIPLHPHKQSEVPMIMTIGTGYRPLLQRFVPQAQNTSNATNTATGSYCLLWRALNWVAE</sequence>
<proteinExistence type="predicted"/>
<gene>
    <name evidence="2" type="ORF">PLXY2_LOCUS16853</name>
</gene>
<comment type="caution">
    <text evidence="2">The sequence shown here is derived from an EMBL/GenBank/DDBJ whole genome shotgun (WGS) entry which is preliminary data.</text>
</comment>
<organism evidence="2 3">
    <name type="scientific">Plutella xylostella</name>
    <name type="common">Diamondback moth</name>
    <name type="synonym">Plutella maculipennis</name>
    <dbReference type="NCBI Taxonomy" id="51655"/>
    <lineage>
        <taxon>Eukaryota</taxon>
        <taxon>Metazoa</taxon>
        <taxon>Ecdysozoa</taxon>
        <taxon>Arthropoda</taxon>
        <taxon>Hexapoda</taxon>
        <taxon>Insecta</taxon>
        <taxon>Pterygota</taxon>
        <taxon>Neoptera</taxon>
        <taxon>Endopterygota</taxon>
        <taxon>Lepidoptera</taxon>
        <taxon>Glossata</taxon>
        <taxon>Ditrysia</taxon>
        <taxon>Yponomeutoidea</taxon>
        <taxon>Plutellidae</taxon>
        <taxon>Plutella</taxon>
    </lineage>
</organism>
<evidence type="ECO:0000313" key="2">
    <source>
        <dbReference type="EMBL" id="CAG9138597.1"/>
    </source>
</evidence>
<protein>
    <submittedName>
        <fullName evidence="2">(diamondback moth) hypothetical protein</fullName>
    </submittedName>
</protein>
<name>A0A8S4GF73_PLUXY</name>
<dbReference type="AlphaFoldDB" id="A0A8S4GF73"/>
<dbReference type="Gene3D" id="2.130.10.10">
    <property type="entry name" value="YVTN repeat-like/Quinoprotein amine dehydrogenase"/>
    <property type="match status" value="1"/>
</dbReference>
<evidence type="ECO:0000313" key="3">
    <source>
        <dbReference type="Proteomes" id="UP000653454"/>
    </source>
</evidence>
<keyword evidence="3" id="KW-1185">Reference proteome</keyword>
<dbReference type="InterPro" id="IPR015943">
    <property type="entry name" value="WD40/YVTN_repeat-like_dom_sf"/>
</dbReference>
<dbReference type="InterPro" id="IPR011009">
    <property type="entry name" value="Kinase-like_dom_sf"/>
</dbReference>
<dbReference type="InterPro" id="IPR011047">
    <property type="entry name" value="Quinoprotein_ADH-like_sf"/>
</dbReference>